<keyword evidence="2" id="KW-1185">Reference proteome</keyword>
<evidence type="ECO:0000313" key="1">
    <source>
        <dbReference type="EMBL" id="KAH6641877.1"/>
    </source>
</evidence>
<dbReference type="EMBL" id="JAGIZQ010000002">
    <property type="protein sequence ID" value="KAH6641877.1"/>
    <property type="molecule type" value="Genomic_DNA"/>
</dbReference>
<dbReference type="Proteomes" id="UP000724584">
    <property type="component" value="Unassembled WGS sequence"/>
</dbReference>
<evidence type="ECO:0000313" key="2">
    <source>
        <dbReference type="Proteomes" id="UP000724584"/>
    </source>
</evidence>
<accession>A0ACB7PJW0</accession>
<gene>
    <name evidence="1" type="ORF">F5144DRAFT_643633</name>
</gene>
<comment type="caution">
    <text evidence="1">The sequence shown here is derived from an EMBL/GenBank/DDBJ whole genome shotgun (WGS) entry which is preliminary data.</text>
</comment>
<name>A0ACB7PJW0_9PEZI</name>
<protein>
    <submittedName>
        <fullName evidence="1">Uncharacterized protein</fullName>
    </submittedName>
</protein>
<reference evidence="1 2" key="1">
    <citation type="journal article" date="2021" name="Nat. Commun.">
        <title>Genetic determinants of endophytism in the Arabidopsis root mycobiome.</title>
        <authorList>
            <person name="Mesny F."/>
            <person name="Miyauchi S."/>
            <person name="Thiergart T."/>
            <person name="Pickel B."/>
            <person name="Atanasova L."/>
            <person name="Karlsson M."/>
            <person name="Huettel B."/>
            <person name="Barry K.W."/>
            <person name="Haridas S."/>
            <person name="Chen C."/>
            <person name="Bauer D."/>
            <person name="Andreopoulos W."/>
            <person name="Pangilinan J."/>
            <person name="LaButti K."/>
            <person name="Riley R."/>
            <person name="Lipzen A."/>
            <person name="Clum A."/>
            <person name="Drula E."/>
            <person name="Henrissat B."/>
            <person name="Kohler A."/>
            <person name="Grigoriev I.V."/>
            <person name="Martin F.M."/>
            <person name="Hacquard S."/>
        </authorList>
    </citation>
    <scope>NUCLEOTIDE SEQUENCE [LARGE SCALE GENOMIC DNA]</scope>
    <source>
        <strain evidence="1 2">MPI-SDFR-AT-0079</strain>
    </source>
</reference>
<organism evidence="1 2">
    <name type="scientific">Chaetomium tenue</name>
    <dbReference type="NCBI Taxonomy" id="1854479"/>
    <lineage>
        <taxon>Eukaryota</taxon>
        <taxon>Fungi</taxon>
        <taxon>Dikarya</taxon>
        <taxon>Ascomycota</taxon>
        <taxon>Pezizomycotina</taxon>
        <taxon>Sordariomycetes</taxon>
        <taxon>Sordariomycetidae</taxon>
        <taxon>Sordariales</taxon>
        <taxon>Chaetomiaceae</taxon>
        <taxon>Chaetomium</taxon>
    </lineage>
</organism>
<proteinExistence type="predicted"/>
<sequence length="385" mass="43446">MRKIKGLGLSGDERKREDAALTLQDAMAVIDRETDILHITGDVPSNGEWEALGQHFTKVRFLKVATGFNEDWIDAKFPLNWPLDLLIIADAAGDRITTPAIMEGRINHLVLLFAHGLRFEGPLTEDLMKDAKPMSMIPTGQLQFNYDSKWLKEKYLLVSSEDEEKDDEDEEKEEDADDALFSLERGDDPPSCMKYLDILGNDALEMLTYMALAKFHLLASLESLIIYSSDTDLPLVPFFFFSFLRKLIHLKHVKLTLESAIYAKISESIHPEPFLHLIHPPSIETLWLRGPVSAASEMDEFAADLADPSFLPNLKLLSLRLDLPDASSEHRHQASPEQLRAARVACKKVLDVAATRGIAVKPFEEPWAVIYPTLFIDVDPRWPNA</sequence>